<keyword evidence="10" id="KW-1185">Reference proteome</keyword>
<dbReference type="InterPro" id="IPR000838">
    <property type="entry name" value="RNA_pol_sigma70_ECF_CS"/>
</dbReference>
<comment type="similarity">
    <text evidence="1 6">Belongs to the sigma-70 factor family. ECF subfamily.</text>
</comment>
<dbReference type="Proteomes" id="UP000649289">
    <property type="component" value="Unassembled WGS sequence"/>
</dbReference>
<evidence type="ECO:0000259" key="8">
    <source>
        <dbReference type="Pfam" id="PF08281"/>
    </source>
</evidence>
<dbReference type="Pfam" id="PF04542">
    <property type="entry name" value="Sigma70_r2"/>
    <property type="match status" value="1"/>
</dbReference>
<evidence type="ECO:0000256" key="3">
    <source>
        <dbReference type="ARBA" id="ARBA00023082"/>
    </source>
</evidence>
<protein>
    <recommendedName>
        <fullName evidence="6">RNA polymerase sigma factor</fullName>
    </recommendedName>
</protein>
<feature type="domain" description="RNA polymerase sigma factor 70 region 4 type 2" evidence="8">
    <location>
        <begin position="129"/>
        <end position="177"/>
    </location>
</feature>
<dbReference type="InterPro" id="IPR013249">
    <property type="entry name" value="RNA_pol_sigma70_r4_t2"/>
</dbReference>
<dbReference type="NCBIfam" id="TIGR02937">
    <property type="entry name" value="sigma70-ECF"/>
    <property type="match status" value="1"/>
</dbReference>
<dbReference type="Pfam" id="PF08281">
    <property type="entry name" value="Sigma70_r4_2"/>
    <property type="match status" value="1"/>
</dbReference>
<evidence type="ECO:0000259" key="7">
    <source>
        <dbReference type="Pfam" id="PF04542"/>
    </source>
</evidence>
<gene>
    <name evidence="9" type="ORF">IEZ25_04790</name>
</gene>
<sequence>MREFEEDQDDDVRSLAARLVSGEETALEAVYDRWSALVHTYALRALGDVHDAEDVTQQVFVAAWRSRHTLTPTPGALPSWLLGIARHKVADVRASRARDAGRIAAAASLPEARDVAEQSADEDVTERLVVRQAVEELPDPRRTIMFLAFWEGCSHTEIAEAVGLPLGTVKSHVRRGLISLHQQLEGVRRESR</sequence>
<keyword evidence="5 6" id="KW-0804">Transcription</keyword>
<dbReference type="InterPro" id="IPR014284">
    <property type="entry name" value="RNA_pol_sigma-70_dom"/>
</dbReference>
<dbReference type="InterPro" id="IPR013325">
    <property type="entry name" value="RNA_pol_sigma_r2"/>
</dbReference>
<dbReference type="SUPFAM" id="SSF88659">
    <property type="entry name" value="Sigma3 and sigma4 domains of RNA polymerase sigma factors"/>
    <property type="match status" value="1"/>
</dbReference>
<evidence type="ECO:0000313" key="9">
    <source>
        <dbReference type="EMBL" id="MBD3913921.1"/>
    </source>
</evidence>
<dbReference type="InterPro" id="IPR007627">
    <property type="entry name" value="RNA_pol_sigma70_r2"/>
</dbReference>
<feature type="domain" description="RNA polymerase sigma-70 region 2" evidence="7">
    <location>
        <begin position="31"/>
        <end position="98"/>
    </location>
</feature>
<dbReference type="InterPro" id="IPR013324">
    <property type="entry name" value="RNA_pol_sigma_r3/r4-like"/>
</dbReference>
<evidence type="ECO:0000256" key="5">
    <source>
        <dbReference type="ARBA" id="ARBA00023163"/>
    </source>
</evidence>
<keyword evidence="4 6" id="KW-0238">DNA-binding</keyword>
<keyword evidence="2 6" id="KW-0805">Transcription regulation</keyword>
<dbReference type="Gene3D" id="1.10.1740.10">
    <property type="match status" value="1"/>
</dbReference>
<evidence type="ECO:0000256" key="6">
    <source>
        <dbReference type="RuleBase" id="RU000716"/>
    </source>
</evidence>
<name>A0ABR8MFA2_9ACTN</name>
<dbReference type="PROSITE" id="PS01063">
    <property type="entry name" value="SIGMA70_ECF"/>
    <property type="match status" value="1"/>
</dbReference>
<dbReference type="InterPro" id="IPR036388">
    <property type="entry name" value="WH-like_DNA-bd_sf"/>
</dbReference>
<dbReference type="EMBL" id="JACXYY010000002">
    <property type="protein sequence ID" value="MBD3913921.1"/>
    <property type="molecule type" value="Genomic_DNA"/>
</dbReference>
<organism evidence="9 10">
    <name type="scientific">Nocardioides hwasunensis</name>
    <dbReference type="NCBI Taxonomy" id="397258"/>
    <lineage>
        <taxon>Bacteria</taxon>
        <taxon>Bacillati</taxon>
        <taxon>Actinomycetota</taxon>
        <taxon>Actinomycetes</taxon>
        <taxon>Propionibacteriales</taxon>
        <taxon>Nocardioidaceae</taxon>
        <taxon>Nocardioides</taxon>
    </lineage>
</organism>
<proteinExistence type="inferred from homology"/>
<reference evidence="9 10" key="1">
    <citation type="submission" date="2020-09" db="EMBL/GenBank/DDBJ databases">
        <title>novel species in genus Nocardioides.</title>
        <authorList>
            <person name="Zhang G."/>
        </authorList>
    </citation>
    <scope>NUCLEOTIDE SEQUENCE [LARGE SCALE GENOMIC DNA]</scope>
    <source>
        <strain evidence="9 10">19197</strain>
    </source>
</reference>
<dbReference type="InterPro" id="IPR039425">
    <property type="entry name" value="RNA_pol_sigma-70-like"/>
</dbReference>
<dbReference type="Gene3D" id="1.10.10.10">
    <property type="entry name" value="Winged helix-like DNA-binding domain superfamily/Winged helix DNA-binding domain"/>
    <property type="match status" value="1"/>
</dbReference>
<evidence type="ECO:0000256" key="2">
    <source>
        <dbReference type="ARBA" id="ARBA00023015"/>
    </source>
</evidence>
<comment type="caution">
    <text evidence="9">The sequence shown here is derived from an EMBL/GenBank/DDBJ whole genome shotgun (WGS) entry which is preliminary data.</text>
</comment>
<dbReference type="PANTHER" id="PTHR43133">
    <property type="entry name" value="RNA POLYMERASE ECF-TYPE SIGMA FACTO"/>
    <property type="match status" value="1"/>
</dbReference>
<accession>A0ABR8MFA2</accession>
<evidence type="ECO:0000256" key="4">
    <source>
        <dbReference type="ARBA" id="ARBA00023125"/>
    </source>
</evidence>
<keyword evidence="3 6" id="KW-0731">Sigma factor</keyword>
<evidence type="ECO:0000313" key="10">
    <source>
        <dbReference type="Proteomes" id="UP000649289"/>
    </source>
</evidence>
<dbReference type="SUPFAM" id="SSF88946">
    <property type="entry name" value="Sigma2 domain of RNA polymerase sigma factors"/>
    <property type="match status" value="1"/>
</dbReference>
<evidence type="ECO:0000256" key="1">
    <source>
        <dbReference type="ARBA" id="ARBA00010641"/>
    </source>
</evidence>
<dbReference type="PANTHER" id="PTHR43133:SF62">
    <property type="entry name" value="RNA POLYMERASE SIGMA FACTOR SIGZ"/>
    <property type="match status" value="1"/>
</dbReference>